<organism evidence="9 10">
    <name type="scientific">Tricholomella constricta</name>
    <dbReference type="NCBI Taxonomy" id="117010"/>
    <lineage>
        <taxon>Eukaryota</taxon>
        <taxon>Fungi</taxon>
        <taxon>Dikarya</taxon>
        <taxon>Basidiomycota</taxon>
        <taxon>Agaricomycotina</taxon>
        <taxon>Agaricomycetes</taxon>
        <taxon>Agaricomycetidae</taxon>
        <taxon>Agaricales</taxon>
        <taxon>Tricholomatineae</taxon>
        <taxon>Lyophyllaceae</taxon>
        <taxon>Tricholomella</taxon>
    </lineage>
</organism>
<evidence type="ECO:0008006" key="11">
    <source>
        <dbReference type="Google" id="ProtNLM"/>
    </source>
</evidence>
<feature type="transmembrane region" description="Helical" evidence="8">
    <location>
        <begin position="126"/>
        <end position="148"/>
    </location>
</feature>
<feature type="compositionally biased region" description="Polar residues" evidence="7">
    <location>
        <begin position="57"/>
        <end position="71"/>
    </location>
</feature>
<comment type="caution">
    <text evidence="9">The sequence shown here is derived from an EMBL/GenBank/DDBJ whole genome shotgun (WGS) entry which is preliminary data.</text>
</comment>
<feature type="transmembrane region" description="Helical" evidence="8">
    <location>
        <begin position="258"/>
        <end position="278"/>
    </location>
</feature>
<feature type="transmembrane region" description="Helical" evidence="8">
    <location>
        <begin position="6"/>
        <end position="32"/>
    </location>
</feature>
<dbReference type="AlphaFoldDB" id="A0A8H5HHL6"/>
<feature type="compositionally biased region" description="Basic and acidic residues" evidence="7">
    <location>
        <begin position="392"/>
        <end position="416"/>
    </location>
</feature>
<evidence type="ECO:0000256" key="6">
    <source>
        <dbReference type="ARBA" id="ARBA00023136"/>
    </source>
</evidence>
<comment type="similarity">
    <text evidence="2">Belongs to the oxidase-dependent Fe transporter (OFeT) (TC 9.A.10.1) family.</text>
</comment>
<feature type="transmembrane region" description="Helical" evidence="8">
    <location>
        <begin position="232"/>
        <end position="251"/>
    </location>
</feature>
<name>A0A8H5HHL6_9AGAR</name>
<keyword evidence="3" id="KW-0406">Ion transport</keyword>
<feature type="transmembrane region" description="Helical" evidence="8">
    <location>
        <begin position="350"/>
        <end position="367"/>
    </location>
</feature>
<dbReference type="EMBL" id="JAACJP010000007">
    <property type="protein sequence ID" value="KAF5383085.1"/>
    <property type="molecule type" value="Genomic_DNA"/>
</dbReference>
<accession>A0A8H5HHL6</accession>
<evidence type="ECO:0000313" key="10">
    <source>
        <dbReference type="Proteomes" id="UP000565441"/>
    </source>
</evidence>
<dbReference type="PANTHER" id="PTHR31632">
    <property type="entry name" value="IRON TRANSPORTER FTH1"/>
    <property type="match status" value="1"/>
</dbReference>
<evidence type="ECO:0000256" key="5">
    <source>
        <dbReference type="ARBA" id="ARBA00022989"/>
    </source>
</evidence>
<dbReference type="Pfam" id="PF03239">
    <property type="entry name" value="FTR1"/>
    <property type="match status" value="2"/>
</dbReference>
<keyword evidence="10" id="KW-1185">Reference proteome</keyword>
<evidence type="ECO:0000256" key="8">
    <source>
        <dbReference type="SAM" id="Phobius"/>
    </source>
</evidence>
<feature type="region of interest" description="Disordered" evidence="7">
    <location>
        <begin position="50"/>
        <end position="73"/>
    </location>
</feature>
<keyword evidence="6 8" id="KW-0472">Membrane</keyword>
<evidence type="ECO:0000256" key="2">
    <source>
        <dbReference type="ARBA" id="ARBA00008333"/>
    </source>
</evidence>
<keyword evidence="3" id="KW-0410">Iron transport</keyword>
<keyword evidence="4 8" id="KW-0812">Transmembrane</keyword>
<dbReference type="OrthoDB" id="4364at2759"/>
<sequence length="434" mass="47509">MAKNLFSVPIFFIVFRETLEAAIIISVLLGLVEQIVHRDPTISPTISQKLTEDAASKDSNSGTGPITLTNSDPEDDIIHRHRLVRRLRIQIFAGSALGLFIALAIGAAFIAVWFTKASDLWAKSEALWEGIFELIASIMIFVMGITMLKMDRAKAKWRIKLTQAFDNKTNVDGGTKTGKWVLFVLPFVTVLREGLSLTPQPSVFFTDRDVALGMEAVVFVGGVSLGQAATSIPIAAIVGIICGLVCGFLIYQFASRSTLTIFLVVMTNFILLIGAGLFSRAVGAFEQHAFNTLLGADVDDSGGTGPGSYRVQGNVWHLDCCSPENKLASQGWMIFNAIFGWTNNATLGSTLSYVFYWIAVIATLVYLKFKEGRTKLFGYKSAAGIRRKNARRIREEEARERTETTAIEVKEKEKSSSPHIEGAGEPSEIGTLPR</sequence>
<comment type="subcellular location">
    <subcellularLocation>
        <location evidence="1">Membrane</location>
        <topology evidence="1">Multi-pass membrane protein</topology>
    </subcellularLocation>
</comment>
<protein>
    <recommendedName>
        <fullName evidence="11">Iron permease FTR1</fullName>
    </recommendedName>
</protein>
<gene>
    <name evidence="9" type="ORF">D9615_005078</name>
</gene>
<evidence type="ECO:0000256" key="3">
    <source>
        <dbReference type="ARBA" id="ARBA00022496"/>
    </source>
</evidence>
<keyword evidence="3" id="KW-0408">Iron</keyword>
<feature type="transmembrane region" description="Helical" evidence="8">
    <location>
        <begin position="89"/>
        <end position="114"/>
    </location>
</feature>
<feature type="region of interest" description="Disordered" evidence="7">
    <location>
        <begin position="392"/>
        <end position="434"/>
    </location>
</feature>
<evidence type="ECO:0000256" key="1">
    <source>
        <dbReference type="ARBA" id="ARBA00004141"/>
    </source>
</evidence>
<dbReference type="PANTHER" id="PTHR31632:SF2">
    <property type="entry name" value="PLASMA MEMBRANE IRON PERMEASE"/>
    <property type="match status" value="1"/>
</dbReference>
<dbReference type="GO" id="GO:0033573">
    <property type="term" value="C:high-affinity iron permease complex"/>
    <property type="evidence" value="ECO:0007669"/>
    <property type="project" value="InterPro"/>
</dbReference>
<proteinExistence type="inferred from homology"/>
<evidence type="ECO:0000256" key="7">
    <source>
        <dbReference type="SAM" id="MobiDB-lite"/>
    </source>
</evidence>
<dbReference type="GO" id="GO:0015093">
    <property type="term" value="F:ferrous iron transmembrane transporter activity"/>
    <property type="evidence" value="ECO:0007669"/>
    <property type="project" value="TreeGrafter"/>
</dbReference>
<feature type="transmembrane region" description="Helical" evidence="8">
    <location>
        <begin position="210"/>
        <end position="226"/>
    </location>
</feature>
<keyword evidence="3" id="KW-0813">Transport</keyword>
<dbReference type="Proteomes" id="UP000565441">
    <property type="component" value="Unassembled WGS sequence"/>
</dbReference>
<evidence type="ECO:0000313" key="9">
    <source>
        <dbReference type="EMBL" id="KAF5383085.1"/>
    </source>
</evidence>
<dbReference type="InterPro" id="IPR004923">
    <property type="entry name" value="FTR1/Fip1/EfeU"/>
</dbReference>
<evidence type="ECO:0000256" key="4">
    <source>
        <dbReference type="ARBA" id="ARBA00022692"/>
    </source>
</evidence>
<reference evidence="9 10" key="1">
    <citation type="journal article" date="2020" name="ISME J.">
        <title>Uncovering the hidden diversity of litter-decomposition mechanisms in mushroom-forming fungi.</title>
        <authorList>
            <person name="Floudas D."/>
            <person name="Bentzer J."/>
            <person name="Ahren D."/>
            <person name="Johansson T."/>
            <person name="Persson P."/>
            <person name="Tunlid A."/>
        </authorList>
    </citation>
    <scope>NUCLEOTIDE SEQUENCE [LARGE SCALE GENOMIC DNA]</scope>
    <source>
        <strain evidence="9 10">CBS 661.87</strain>
    </source>
</reference>
<keyword evidence="5 8" id="KW-1133">Transmembrane helix</keyword>